<dbReference type="PROSITE" id="PS50102">
    <property type="entry name" value="RRM"/>
    <property type="match status" value="3"/>
</dbReference>
<keyword evidence="10" id="KW-1185">Reference proteome</keyword>
<feature type="domain" description="RRM" evidence="8">
    <location>
        <begin position="107"/>
        <end position="185"/>
    </location>
</feature>
<reference evidence="11" key="2">
    <citation type="submission" date="2019-11" db="UniProtKB">
        <authorList>
            <consortium name="WormBaseParasite"/>
        </authorList>
    </citation>
    <scope>IDENTIFICATION</scope>
</reference>
<dbReference type="GO" id="GO:0005737">
    <property type="term" value="C:cytoplasm"/>
    <property type="evidence" value="ECO:0007669"/>
    <property type="project" value="UniProtKB-ARBA"/>
</dbReference>
<dbReference type="PRINTS" id="PR00961">
    <property type="entry name" value="HUDSXLRNA"/>
</dbReference>
<comment type="subcellular location">
    <subcellularLocation>
        <location evidence="1">Nucleus</location>
    </subcellularLocation>
</comment>
<dbReference type="InterPro" id="IPR034775">
    <property type="entry name" value="Elav_RRM1"/>
</dbReference>
<evidence type="ECO:0000313" key="10">
    <source>
        <dbReference type="Proteomes" id="UP000267029"/>
    </source>
</evidence>
<dbReference type="EMBL" id="UXSR01000141">
    <property type="protein sequence ID" value="VDD75227.1"/>
    <property type="molecule type" value="Genomic_DNA"/>
</dbReference>
<evidence type="ECO:0000259" key="8">
    <source>
        <dbReference type="PROSITE" id="PS50102"/>
    </source>
</evidence>
<keyword evidence="5" id="KW-0539">Nucleus</keyword>
<dbReference type="InterPro" id="IPR012677">
    <property type="entry name" value="Nucleotide-bd_a/b_plait_sf"/>
</dbReference>
<feature type="region of interest" description="Disordered" evidence="7">
    <location>
        <begin position="1"/>
        <end position="104"/>
    </location>
</feature>
<evidence type="ECO:0000313" key="9">
    <source>
        <dbReference type="EMBL" id="VDD75227.1"/>
    </source>
</evidence>
<dbReference type="GO" id="GO:0050686">
    <property type="term" value="P:negative regulation of mRNA processing"/>
    <property type="evidence" value="ECO:0007669"/>
    <property type="project" value="UniProtKB-ARBA"/>
</dbReference>
<protein>
    <submittedName>
        <fullName evidence="11">ELAV-like protein 2</fullName>
    </submittedName>
</protein>
<dbReference type="CDD" id="cd12650">
    <property type="entry name" value="RRM1_Hu"/>
    <property type="match status" value="1"/>
</dbReference>
<dbReference type="FunFam" id="3.30.70.330:FF:000383">
    <property type="entry name" value="Sex lethal, isoform D"/>
    <property type="match status" value="1"/>
</dbReference>
<reference evidence="9 10" key="1">
    <citation type="submission" date="2018-10" db="EMBL/GenBank/DDBJ databases">
        <authorList>
            <consortium name="Pathogen Informatics"/>
        </authorList>
    </citation>
    <scope>NUCLEOTIDE SEQUENCE [LARGE SCALE GENOMIC DNA]</scope>
</reference>
<accession>A0A0R3U3R0</accession>
<keyword evidence="4 6" id="KW-0694">RNA-binding</keyword>
<dbReference type="NCBIfam" id="TIGR01661">
    <property type="entry name" value="ELAV_HUD_SF"/>
    <property type="match status" value="1"/>
</dbReference>
<sequence>MTSATSNSTHPKQKTGISQELPDAGDSDDFCSRLKTVSDQTWGSGVQSQAAGDGGDLNLEENKRASISPINSSSLGSVDDLNDYTDETDGISTPHTHISESNPENKTNLIVNYLPQNLSQEDVRSLFASIGEVENCKLVREKLTGESLGYAFVKYYDAADAEKAIEKINGLKLENKTIKVSVARPSCEAIKGANLYICGLPRTMKTNELENIFKSCGHIITTRILCDKKTSASRGVAFIRYDQRSEAENAIKKFNGYIFPETNDIMMVKFANLPSSQSDGRRSLSSRSTTTSSGQRRRKKSPSTSKVPQLRQSKYCDTGDLESLQAKPQMPLPNMFQPNGPQFYDFGHHGLAPFYSMQPTQGMAMPQVGIYGNEYTLQPTLGNPRLVQQPLWQGAQMGLCRLPNWGYFQHPVPLSKFKQSPPQRGVIATGVPLPYSVGYAPSCHVQTTCQQSGNLCGETELSSTVSALLAPAFAANGGALTTNGWCIFVYNLSADTEDAVLWQLFGPFGAVNAAKVVTDPITGKRKGYGFVTMSNYDEAVKAIQALSGFNLDNRILQVSFKTTTKMNEPARQNCRTFNTGHGGNVNNGGTHNPKRRVRHQVV</sequence>
<dbReference type="GO" id="GO:1990904">
    <property type="term" value="C:ribonucleoprotein complex"/>
    <property type="evidence" value="ECO:0007669"/>
    <property type="project" value="InterPro"/>
</dbReference>
<feature type="compositionally biased region" description="Basic residues" evidence="7">
    <location>
        <begin position="592"/>
        <end position="602"/>
    </location>
</feature>
<dbReference type="SMART" id="SM00360">
    <property type="entry name" value="RRM"/>
    <property type="match status" value="3"/>
</dbReference>
<dbReference type="GO" id="GO:0010629">
    <property type="term" value="P:negative regulation of gene expression"/>
    <property type="evidence" value="ECO:0007669"/>
    <property type="project" value="UniProtKB-ARBA"/>
</dbReference>
<feature type="compositionally biased region" description="Acidic residues" evidence="7">
    <location>
        <begin position="80"/>
        <end position="89"/>
    </location>
</feature>
<evidence type="ECO:0000256" key="2">
    <source>
        <dbReference type="ARBA" id="ARBA00006266"/>
    </source>
</evidence>
<feature type="compositionally biased region" description="Low complexity" evidence="7">
    <location>
        <begin position="66"/>
        <end position="77"/>
    </location>
</feature>
<feature type="region of interest" description="Disordered" evidence="7">
    <location>
        <begin position="275"/>
        <end position="312"/>
    </location>
</feature>
<feature type="region of interest" description="Disordered" evidence="7">
    <location>
        <begin position="576"/>
        <end position="602"/>
    </location>
</feature>
<feature type="compositionally biased region" description="Polar residues" evidence="7">
    <location>
        <begin position="90"/>
        <end position="104"/>
    </location>
</feature>
<evidence type="ECO:0000256" key="4">
    <source>
        <dbReference type="ARBA" id="ARBA00022884"/>
    </source>
</evidence>
<dbReference type="OrthoDB" id="266020at2759"/>
<dbReference type="PANTHER" id="PTHR10352">
    <property type="entry name" value="EUKARYOTIC TRANSLATION INITIATION FACTOR 3 SUBUNIT G"/>
    <property type="match status" value="1"/>
</dbReference>
<dbReference type="GO" id="GO:0009967">
    <property type="term" value="P:positive regulation of signal transduction"/>
    <property type="evidence" value="ECO:0007669"/>
    <property type="project" value="UniProtKB-ARBA"/>
</dbReference>
<dbReference type="Pfam" id="PF00076">
    <property type="entry name" value="RRM_1"/>
    <property type="match status" value="3"/>
</dbReference>
<keyword evidence="3" id="KW-0677">Repeat</keyword>
<evidence type="ECO:0000256" key="3">
    <source>
        <dbReference type="ARBA" id="ARBA00022737"/>
    </source>
</evidence>
<dbReference type="Gene3D" id="3.30.70.330">
    <property type="match status" value="3"/>
</dbReference>
<dbReference type="InterPro" id="IPR035979">
    <property type="entry name" value="RBD_domain_sf"/>
</dbReference>
<dbReference type="GO" id="GO:0003729">
    <property type="term" value="F:mRNA binding"/>
    <property type="evidence" value="ECO:0007669"/>
    <property type="project" value="UniProtKB-ARBA"/>
</dbReference>
<dbReference type="InterPro" id="IPR000504">
    <property type="entry name" value="RRM_dom"/>
</dbReference>
<evidence type="ECO:0000256" key="5">
    <source>
        <dbReference type="ARBA" id="ARBA00023242"/>
    </source>
</evidence>
<dbReference type="AlphaFoldDB" id="A0A0R3U3R0"/>
<dbReference type="WBParaSite" id="MCU_005570-RA">
    <property type="protein sequence ID" value="MCU_005570-RA"/>
    <property type="gene ID" value="MCU_005570"/>
</dbReference>
<feature type="compositionally biased region" description="Polar residues" evidence="7">
    <location>
        <begin position="35"/>
        <end position="50"/>
    </location>
</feature>
<feature type="compositionally biased region" description="Polar residues" evidence="7">
    <location>
        <begin position="302"/>
        <end position="312"/>
    </location>
</feature>
<name>A0A0R3U3R0_MESCO</name>
<dbReference type="STRING" id="53468.A0A0R3U3R0"/>
<dbReference type="GO" id="GO:0005634">
    <property type="term" value="C:nucleus"/>
    <property type="evidence" value="ECO:0007669"/>
    <property type="project" value="UniProtKB-SubCell"/>
</dbReference>
<dbReference type="FunFam" id="3.30.70.330:FF:000205">
    <property type="entry name" value="Sex lethal, isoform B"/>
    <property type="match status" value="1"/>
</dbReference>
<dbReference type="SUPFAM" id="SSF54928">
    <property type="entry name" value="RNA-binding domain, RBD"/>
    <property type="match status" value="2"/>
</dbReference>
<gene>
    <name evidence="9" type="ORF">MCOS_LOCUS1230</name>
</gene>
<proteinExistence type="inferred from homology"/>
<comment type="similarity">
    <text evidence="2">Belongs to the RRM elav family.</text>
</comment>
<evidence type="ECO:0000256" key="1">
    <source>
        <dbReference type="ARBA" id="ARBA00004123"/>
    </source>
</evidence>
<dbReference type="CDD" id="cd12377">
    <property type="entry name" value="RRM3_Hu"/>
    <property type="match status" value="1"/>
</dbReference>
<organism evidence="11">
    <name type="scientific">Mesocestoides corti</name>
    <name type="common">Flatworm</name>
    <dbReference type="NCBI Taxonomy" id="53468"/>
    <lineage>
        <taxon>Eukaryota</taxon>
        <taxon>Metazoa</taxon>
        <taxon>Spiralia</taxon>
        <taxon>Lophotrochozoa</taxon>
        <taxon>Platyhelminthes</taxon>
        <taxon>Cestoda</taxon>
        <taxon>Eucestoda</taxon>
        <taxon>Cyclophyllidea</taxon>
        <taxon>Mesocestoididae</taxon>
        <taxon>Mesocestoides</taxon>
    </lineage>
</organism>
<dbReference type="Proteomes" id="UP000267029">
    <property type="component" value="Unassembled WGS sequence"/>
</dbReference>
<evidence type="ECO:0000313" key="11">
    <source>
        <dbReference type="WBParaSite" id="MCU_005570-RA"/>
    </source>
</evidence>
<feature type="domain" description="RRM" evidence="8">
    <location>
        <begin position="485"/>
        <end position="563"/>
    </location>
</feature>
<evidence type="ECO:0000256" key="6">
    <source>
        <dbReference type="PROSITE-ProRule" id="PRU00176"/>
    </source>
</evidence>
<evidence type="ECO:0000256" key="7">
    <source>
        <dbReference type="SAM" id="MobiDB-lite"/>
    </source>
</evidence>
<dbReference type="InterPro" id="IPR006548">
    <property type="entry name" value="ELAD_HU_SF"/>
</dbReference>
<feature type="compositionally biased region" description="Polar residues" evidence="7">
    <location>
        <begin position="1"/>
        <end position="18"/>
    </location>
</feature>
<feature type="domain" description="RRM" evidence="8">
    <location>
        <begin position="193"/>
        <end position="273"/>
    </location>
</feature>
<feature type="compositionally biased region" description="Low complexity" evidence="7">
    <location>
        <begin position="275"/>
        <end position="294"/>
    </location>
</feature>
<dbReference type="InterPro" id="IPR002343">
    <property type="entry name" value="Hud_Sxl_RNA"/>
</dbReference>